<dbReference type="AlphaFoldDB" id="A0A175Y3L8"/>
<dbReference type="KEGG" id="smy:BJP26_06915"/>
<gene>
    <name evidence="1" type="ORF">AVM11_18305</name>
</gene>
<proteinExistence type="predicted"/>
<protein>
    <recommendedName>
        <fullName evidence="3">HTH HARE-type domain-containing protein</fullName>
    </recommendedName>
</protein>
<accession>A0A175Y3L8</accession>
<comment type="caution">
    <text evidence="1">The sequence shown here is derived from an EMBL/GenBank/DDBJ whole genome shotgun (WGS) entry which is preliminary data.</text>
</comment>
<dbReference type="EMBL" id="LQCK02000026">
    <property type="protein sequence ID" value="KZB94570.1"/>
    <property type="molecule type" value="Genomic_DNA"/>
</dbReference>
<evidence type="ECO:0008006" key="3">
    <source>
        <dbReference type="Google" id="ProtNLM"/>
    </source>
</evidence>
<dbReference type="STRING" id="621456.BJP26_06915"/>
<reference evidence="1" key="1">
    <citation type="submission" date="2016-03" db="EMBL/GenBank/DDBJ databases">
        <title>Sphingomonas melonis TY, whole genome shotgun sequencing.</title>
        <authorList>
            <person name="Wang H."/>
            <person name="Zhu P."/>
        </authorList>
    </citation>
    <scope>NUCLEOTIDE SEQUENCE [LARGE SCALE GENOMIC DNA]</scope>
    <source>
        <strain evidence="1">TY</strain>
    </source>
</reference>
<dbReference type="Proteomes" id="UP000078460">
    <property type="component" value="Unassembled WGS sequence"/>
</dbReference>
<evidence type="ECO:0000313" key="2">
    <source>
        <dbReference type="Proteomes" id="UP000078460"/>
    </source>
</evidence>
<sequence length="265" mass="28844">MAKLNRKQIQEQAIAVLQDAPRGIRWSELLKAIVQASPETPPNSIHGGVHNLLKSDDRIEKIAKGTYRLAALGDAGDSAAIAQDEAVAQTPIKVETADHTLVTYVEADFYQSFADWLVEVAEEVNAAVALGGSVLKGKWGTPDVIGVLKPRTQDMLKFEPQIVSAEIKIDPNQPVVAFGQAVAYRLFSHKSYIVVPNTTGEDDMGRLKALCSIHGVGLATFTLDKAAPDYTTLVLPMQATPDMFYANQMLRRLLAADAAVFERLF</sequence>
<organism evidence="1 2">
    <name type="scientific">Sphingomonas melonis TY</name>
    <dbReference type="NCBI Taxonomy" id="621456"/>
    <lineage>
        <taxon>Bacteria</taxon>
        <taxon>Pseudomonadati</taxon>
        <taxon>Pseudomonadota</taxon>
        <taxon>Alphaproteobacteria</taxon>
        <taxon>Sphingomonadales</taxon>
        <taxon>Sphingomonadaceae</taxon>
        <taxon>Sphingomonas</taxon>
    </lineage>
</organism>
<name>A0A175Y3L8_9SPHN</name>
<dbReference type="RefSeq" id="WP_017977859.1">
    <property type="nucleotide sequence ID" value="NZ_CP017578.1"/>
</dbReference>
<evidence type="ECO:0000313" key="1">
    <source>
        <dbReference type="EMBL" id="KZB94570.1"/>
    </source>
</evidence>
<keyword evidence="2" id="KW-1185">Reference proteome</keyword>